<dbReference type="Proteomes" id="UP000323917">
    <property type="component" value="Chromosome"/>
</dbReference>
<keyword evidence="2" id="KW-1185">Reference proteome</keyword>
<dbReference type="RefSeq" id="WP_238476502.1">
    <property type="nucleotide sequence ID" value="NZ_CP042913.1"/>
</dbReference>
<proteinExistence type="predicted"/>
<dbReference type="EMBL" id="CP042913">
    <property type="protein sequence ID" value="QEG35663.1"/>
    <property type="molecule type" value="Genomic_DNA"/>
</dbReference>
<gene>
    <name evidence="1" type="ORF">Pr1d_29650</name>
</gene>
<name>A0A5B9QNU6_9BACT</name>
<evidence type="ECO:0000313" key="2">
    <source>
        <dbReference type="Proteomes" id="UP000323917"/>
    </source>
</evidence>
<sequence length="87" mass="10114">MPENMSAETLLEQEYLPTRAKILEIAATLDRVARGDERLSSDPRVKQLRSALEMLLDDQSDRAARIQLLFSRPYDENWSDTLHMPKR</sequence>
<protein>
    <submittedName>
        <fullName evidence="1">Uncharacterized protein</fullName>
    </submittedName>
</protein>
<dbReference type="KEGG" id="bgok:Pr1d_29650"/>
<dbReference type="AlphaFoldDB" id="A0A5B9QNU6"/>
<reference evidence="1 2" key="1">
    <citation type="submission" date="2019-08" db="EMBL/GenBank/DDBJ databases">
        <title>Deep-cultivation of Planctomycetes and their phenomic and genomic characterization uncovers novel biology.</title>
        <authorList>
            <person name="Wiegand S."/>
            <person name="Jogler M."/>
            <person name="Boedeker C."/>
            <person name="Pinto D."/>
            <person name="Vollmers J."/>
            <person name="Rivas-Marin E."/>
            <person name="Kohn T."/>
            <person name="Peeters S.H."/>
            <person name="Heuer A."/>
            <person name="Rast P."/>
            <person name="Oberbeckmann S."/>
            <person name="Bunk B."/>
            <person name="Jeske O."/>
            <person name="Meyerdierks A."/>
            <person name="Storesund J.E."/>
            <person name="Kallscheuer N."/>
            <person name="Luecker S."/>
            <person name="Lage O.M."/>
            <person name="Pohl T."/>
            <person name="Merkel B.J."/>
            <person name="Hornburger P."/>
            <person name="Mueller R.-W."/>
            <person name="Bruemmer F."/>
            <person name="Labrenz M."/>
            <person name="Spormann A.M."/>
            <person name="Op den Camp H."/>
            <person name="Overmann J."/>
            <person name="Amann R."/>
            <person name="Jetten M.S.M."/>
            <person name="Mascher T."/>
            <person name="Medema M.H."/>
            <person name="Devos D.P."/>
            <person name="Kaster A.-K."/>
            <person name="Ovreas L."/>
            <person name="Rohde M."/>
            <person name="Galperin M.Y."/>
            <person name="Jogler C."/>
        </authorList>
    </citation>
    <scope>NUCLEOTIDE SEQUENCE [LARGE SCALE GENOMIC DNA]</scope>
    <source>
        <strain evidence="1 2">Pr1d</strain>
    </source>
</reference>
<accession>A0A5B9QNU6</accession>
<evidence type="ECO:0000313" key="1">
    <source>
        <dbReference type="EMBL" id="QEG35663.1"/>
    </source>
</evidence>
<organism evidence="1 2">
    <name type="scientific">Bythopirellula goksoeyrii</name>
    <dbReference type="NCBI Taxonomy" id="1400387"/>
    <lineage>
        <taxon>Bacteria</taxon>
        <taxon>Pseudomonadati</taxon>
        <taxon>Planctomycetota</taxon>
        <taxon>Planctomycetia</taxon>
        <taxon>Pirellulales</taxon>
        <taxon>Lacipirellulaceae</taxon>
        <taxon>Bythopirellula</taxon>
    </lineage>
</organism>